<dbReference type="Pfam" id="PF06996">
    <property type="entry name" value="T6SS_TssG"/>
    <property type="match status" value="1"/>
</dbReference>
<dbReference type="RefSeq" id="WP_207681704.1">
    <property type="nucleotide sequence ID" value="NZ_CP061800.1"/>
</dbReference>
<dbReference type="EMBL" id="CP061800">
    <property type="protein sequence ID" value="QTA85803.1"/>
    <property type="molecule type" value="Genomic_DNA"/>
</dbReference>
<evidence type="ECO:0000313" key="1">
    <source>
        <dbReference type="EMBL" id="QTA85803.1"/>
    </source>
</evidence>
<dbReference type="PANTHER" id="PTHR35564">
    <property type="match status" value="1"/>
</dbReference>
<keyword evidence="2" id="KW-1185">Reference proteome</keyword>
<name>A0A975BI89_9BACT</name>
<dbReference type="PANTHER" id="PTHR35564:SF4">
    <property type="entry name" value="CYTOPLASMIC PROTEIN"/>
    <property type="match status" value="1"/>
</dbReference>
<dbReference type="InterPro" id="IPR010732">
    <property type="entry name" value="T6SS_TssG-like"/>
</dbReference>
<dbReference type="NCBIfam" id="TIGR03347">
    <property type="entry name" value="VI_chp_1"/>
    <property type="match status" value="1"/>
</dbReference>
<gene>
    <name evidence="1" type="ORF">dnm_018180</name>
</gene>
<sequence length="352" mass="40241">MGTHGWGTDVSLEELLFDKGYRFDFYQAARLLEAMYSEVSPGYPKKPLGEGAEPGKESVRFKSKVGFDFPASEIDEIIRANGKPAQMTVNFMGLAGGLGPLPAPYTELILERAWRKDTALRDFLDIFNHRLISLMYRVRKIYRIGFDFKAPEQSHFSRYFFSLMGMGMKSLRGRMGLPDRALLFYTELLNQQPRSMTGLESVLSDYFKVMVRGNQLCGRWIHIEEDEITRLGASGQNRTLGQDAVLGSRVWDQQGKFELMIGPLTYEQFLDFLPTGSAYVPLCEFTRFYIGTDELDYDFLLILKKDEKVEAGLGKADGPRLSWTSWLKRGGSDTEYERVRLSPQLEDESERI</sequence>
<dbReference type="AlphaFoldDB" id="A0A975BI89"/>
<proteinExistence type="predicted"/>
<organism evidence="1 2">
    <name type="scientific">Desulfonema magnum</name>
    <dbReference type="NCBI Taxonomy" id="45655"/>
    <lineage>
        <taxon>Bacteria</taxon>
        <taxon>Pseudomonadati</taxon>
        <taxon>Thermodesulfobacteriota</taxon>
        <taxon>Desulfobacteria</taxon>
        <taxon>Desulfobacterales</taxon>
        <taxon>Desulfococcaceae</taxon>
        <taxon>Desulfonema</taxon>
    </lineage>
</organism>
<evidence type="ECO:0000313" key="2">
    <source>
        <dbReference type="Proteomes" id="UP000663722"/>
    </source>
</evidence>
<accession>A0A975BI89</accession>
<dbReference type="Proteomes" id="UP000663722">
    <property type="component" value="Chromosome"/>
</dbReference>
<protein>
    <submittedName>
        <fullName evidence="1">Type VI secretion protein domain-containing protein, TssG-like</fullName>
    </submittedName>
</protein>
<dbReference type="KEGG" id="dmm:dnm_018180"/>
<reference evidence="1" key="1">
    <citation type="journal article" date="2021" name="Microb. Physiol.">
        <title>Proteogenomic Insights into the Physiology of Marine, Sulfate-Reducing, Filamentous Desulfonema limicola and Desulfonema magnum.</title>
        <authorList>
            <person name="Schnaars V."/>
            <person name="Wohlbrand L."/>
            <person name="Scheve S."/>
            <person name="Hinrichs C."/>
            <person name="Reinhardt R."/>
            <person name="Rabus R."/>
        </authorList>
    </citation>
    <scope>NUCLEOTIDE SEQUENCE</scope>
    <source>
        <strain evidence="1">4be13</strain>
    </source>
</reference>